<evidence type="ECO:0000256" key="1">
    <source>
        <dbReference type="SAM" id="MobiDB-lite"/>
    </source>
</evidence>
<feature type="region of interest" description="Disordered" evidence="1">
    <location>
        <begin position="32"/>
        <end position="54"/>
    </location>
</feature>
<proteinExistence type="predicted"/>
<evidence type="ECO:0000313" key="2">
    <source>
        <dbReference type="EMBL" id="BBX88099.1"/>
    </source>
</evidence>
<sequence>MPKVPNPAAMGHHILPYDIGQWSVPAWWVQRPGRRKGARPGRRKGASINGAGRG</sequence>
<keyword evidence="2" id="KW-0614">Plasmid</keyword>
<evidence type="ECO:0000313" key="3">
    <source>
        <dbReference type="Proteomes" id="UP000465609"/>
    </source>
</evidence>
<geneLocation type="plasmid" evidence="2 3">
    <name>pJCM15296</name>
</geneLocation>
<keyword evidence="3" id="KW-1185">Reference proteome</keyword>
<accession>A0ABM7IMR2</accession>
<reference evidence="2 3" key="1">
    <citation type="journal article" date="2019" name="Emerg. Microbes Infect.">
        <title>Comprehensive subspecies identification of 175 nontuberculous mycobacteria species based on 7547 genomic profiles.</title>
        <authorList>
            <person name="Matsumoto Y."/>
            <person name="Kinjo T."/>
            <person name="Motooka D."/>
            <person name="Nabeya D."/>
            <person name="Jung N."/>
            <person name="Uechi K."/>
            <person name="Horii T."/>
            <person name="Iida T."/>
            <person name="Fujita J."/>
            <person name="Nakamura S."/>
        </authorList>
    </citation>
    <scope>NUCLEOTIDE SEQUENCE [LARGE SCALE GENOMIC DNA]</scope>
    <source>
        <strain evidence="2 3">JCM 15296</strain>
        <plasmid evidence="2">pJCM15296</plasmid>
    </source>
</reference>
<organism evidence="2 3">
    <name type="scientific">Mycolicibacterium aubagnense</name>
    <dbReference type="NCBI Taxonomy" id="319707"/>
    <lineage>
        <taxon>Bacteria</taxon>
        <taxon>Bacillati</taxon>
        <taxon>Actinomycetota</taxon>
        <taxon>Actinomycetes</taxon>
        <taxon>Mycobacteriales</taxon>
        <taxon>Mycobacteriaceae</taxon>
        <taxon>Mycolicibacterium</taxon>
    </lineage>
</organism>
<gene>
    <name evidence="2" type="ORF">MAUB_63000</name>
</gene>
<dbReference type="Proteomes" id="UP000465609">
    <property type="component" value="Plasmid pJCM15296"/>
</dbReference>
<feature type="compositionally biased region" description="Basic residues" evidence="1">
    <location>
        <begin position="32"/>
        <end position="45"/>
    </location>
</feature>
<name>A0ABM7IMR2_9MYCO</name>
<protein>
    <submittedName>
        <fullName evidence="2">Uncharacterized protein</fullName>
    </submittedName>
</protein>
<dbReference type="EMBL" id="AP022578">
    <property type="protein sequence ID" value="BBX88099.1"/>
    <property type="molecule type" value="Genomic_DNA"/>
</dbReference>